<dbReference type="Pfam" id="PF02518">
    <property type="entry name" value="HATPase_c"/>
    <property type="match status" value="1"/>
</dbReference>
<dbReference type="SMART" id="SM00388">
    <property type="entry name" value="HisKA"/>
    <property type="match status" value="1"/>
</dbReference>
<dbReference type="InterPro" id="IPR005467">
    <property type="entry name" value="His_kinase_dom"/>
</dbReference>
<accession>A0A7C3VR27</accession>
<sequence>MNMGQEMFSSYFIPHGHCYLWKPGLVSLHVLSDGLITLAYFLIPLELIYIVKKRQDIPFDWLFMLFGSFIICCGITHIMEIWTLWHPDYWLSGFLKAITAAVSLATAAVMVQLIPKVLAIPSPAQLAAANAALSSEIEERKQVEASLNQLTLQLEHRVQERTLALQKANQQLQQENRERYLAQESLIRSETKLREQTQRLQDTLKELKSTHTQLVQTEKMSSLGQMVAGIAHEINNPVNFIYGNIAPATDYIADILGLLDLYQESYPQPVAAVRERLEIMELDFLKPDLLKILDSIKVGAERIKEIVKSLRTFSRLDEAEMKQVNIHEGIDSTLMILQHRLKGQPHRREIQVIKEYETLPLVECYAGQINQVFMNILANGIDALEQKMGVWAESGGDDRDIGEEPPTIRIRTVLTHDQWVQIKISDNGGGIPPEVMRKIYDPFYTTKPVGYGTGLGLAISYQIMEKHQGWLSCVSQPGQGTEFTIAIPLERKPVCPLVKSQKLALVESGLAAGKGR</sequence>
<feature type="domain" description="Histidine kinase" evidence="8">
    <location>
        <begin position="229"/>
        <end position="491"/>
    </location>
</feature>
<dbReference type="PROSITE" id="PS50109">
    <property type="entry name" value="HIS_KIN"/>
    <property type="match status" value="1"/>
</dbReference>
<dbReference type="SMART" id="SM00387">
    <property type="entry name" value="HATPase_c"/>
    <property type="match status" value="1"/>
</dbReference>
<evidence type="ECO:0000256" key="7">
    <source>
        <dbReference type="SAM" id="Phobius"/>
    </source>
</evidence>
<organism evidence="9">
    <name type="scientific">Planktothricoides sp. SpSt-374</name>
    <dbReference type="NCBI Taxonomy" id="2282167"/>
    <lineage>
        <taxon>Bacteria</taxon>
        <taxon>Bacillati</taxon>
        <taxon>Cyanobacteriota</taxon>
        <taxon>Cyanophyceae</taxon>
        <taxon>Oscillatoriophycideae</taxon>
        <taxon>Oscillatoriales</taxon>
        <taxon>Oscillatoriaceae</taxon>
        <taxon>Planktothricoides</taxon>
    </lineage>
</organism>
<protein>
    <recommendedName>
        <fullName evidence="2">histidine kinase</fullName>
        <ecNumber evidence="2">2.7.13.3</ecNumber>
    </recommendedName>
</protein>
<evidence type="ECO:0000256" key="4">
    <source>
        <dbReference type="ARBA" id="ARBA00022777"/>
    </source>
</evidence>
<dbReference type="InterPro" id="IPR003594">
    <property type="entry name" value="HATPase_dom"/>
</dbReference>
<feature type="transmembrane region" description="Helical" evidence="7">
    <location>
        <begin position="61"/>
        <end position="82"/>
    </location>
</feature>
<feature type="transmembrane region" description="Helical" evidence="7">
    <location>
        <begin position="30"/>
        <end position="49"/>
    </location>
</feature>
<keyword evidence="3" id="KW-0597">Phosphoprotein</keyword>
<dbReference type="PANTHER" id="PTHR43065:SF50">
    <property type="entry name" value="HISTIDINE KINASE"/>
    <property type="match status" value="1"/>
</dbReference>
<proteinExistence type="predicted"/>
<evidence type="ECO:0000256" key="3">
    <source>
        <dbReference type="ARBA" id="ARBA00022553"/>
    </source>
</evidence>
<evidence type="ECO:0000256" key="5">
    <source>
        <dbReference type="ARBA" id="ARBA00023012"/>
    </source>
</evidence>
<keyword evidence="7" id="KW-0472">Membrane</keyword>
<dbReference type="SUPFAM" id="SSF47384">
    <property type="entry name" value="Homodimeric domain of signal transducing histidine kinase"/>
    <property type="match status" value="1"/>
</dbReference>
<dbReference type="InterPro" id="IPR036890">
    <property type="entry name" value="HATPase_C_sf"/>
</dbReference>
<evidence type="ECO:0000256" key="2">
    <source>
        <dbReference type="ARBA" id="ARBA00012438"/>
    </source>
</evidence>
<dbReference type="InterPro" id="IPR058544">
    <property type="entry name" value="ETR1_N"/>
</dbReference>
<keyword evidence="4" id="KW-0418">Kinase</keyword>
<dbReference type="EMBL" id="DSPX01000187">
    <property type="protein sequence ID" value="HGG02490.1"/>
    <property type="molecule type" value="Genomic_DNA"/>
</dbReference>
<dbReference type="PANTHER" id="PTHR43065">
    <property type="entry name" value="SENSOR HISTIDINE KINASE"/>
    <property type="match status" value="1"/>
</dbReference>
<keyword evidence="5" id="KW-0902">Two-component regulatory system</keyword>
<keyword evidence="7" id="KW-1133">Transmembrane helix</keyword>
<dbReference type="AlphaFoldDB" id="A0A7C3VR27"/>
<dbReference type="InterPro" id="IPR004358">
    <property type="entry name" value="Sig_transdc_His_kin-like_C"/>
</dbReference>
<name>A0A7C3VR27_9CYAN</name>
<dbReference type="CDD" id="cd00082">
    <property type="entry name" value="HisKA"/>
    <property type="match status" value="1"/>
</dbReference>
<dbReference type="EC" id="2.7.13.3" evidence="2"/>
<dbReference type="Gene3D" id="1.10.287.130">
    <property type="match status" value="1"/>
</dbReference>
<dbReference type="InterPro" id="IPR003661">
    <property type="entry name" value="HisK_dim/P_dom"/>
</dbReference>
<dbReference type="InterPro" id="IPR036097">
    <property type="entry name" value="HisK_dim/P_sf"/>
</dbReference>
<evidence type="ECO:0000256" key="1">
    <source>
        <dbReference type="ARBA" id="ARBA00000085"/>
    </source>
</evidence>
<comment type="catalytic activity">
    <reaction evidence="1">
        <text>ATP + protein L-histidine = ADP + protein N-phospho-L-histidine.</text>
        <dbReference type="EC" id="2.7.13.3"/>
    </reaction>
</comment>
<gene>
    <name evidence="9" type="ORF">ENR15_18050</name>
</gene>
<dbReference type="GO" id="GO:0000155">
    <property type="term" value="F:phosphorelay sensor kinase activity"/>
    <property type="evidence" value="ECO:0007669"/>
    <property type="project" value="InterPro"/>
</dbReference>
<keyword evidence="7" id="KW-0812">Transmembrane</keyword>
<dbReference type="Gene3D" id="3.30.565.10">
    <property type="entry name" value="Histidine kinase-like ATPase, C-terminal domain"/>
    <property type="match status" value="1"/>
</dbReference>
<dbReference type="Pfam" id="PF25487">
    <property type="entry name" value="ETR1_N"/>
    <property type="match status" value="1"/>
</dbReference>
<keyword evidence="6" id="KW-0175">Coiled coil</keyword>
<feature type="coiled-coil region" evidence="6">
    <location>
        <begin position="133"/>
        <end position="210"/>
    </location>
</feature>
<dbReference type="PRINTS" id="PR00344">
    <property type="entry name" value="BCTRLSENSOR"/>
</dbReference>
<keyword evidence="4" id="KW-0808">Transferase</keyword>
<evidence type="ECO:0000256" key="6">
    <source>
        <dbReference type="SAM" id="Coils"/>
    </source>
</evidence>
<reference evidence="9" key="1">
    <citation type="journal article" date="2020" name="mSystems">
        <title>Genome- and Community-Level Interaction Insights into Carbon Utilization and Element Cycling Functions of Hydrothermarchaeota in Hydrothermal Sediment.</title>
        <authorList>
            <person name="Zhou Z."/>
            <person name="Liu Y."/>
            <person name="Xu W."/>
            <person name="Pan J."/>
            <person name="Luo Z.H."/>
            <person name="Li M."/>
        </authorList>
    </citation>
    <scope>NUCLEOTIDE SEQUENCE [LARGE SCALE GENOMIC DNA]</scope>
    <source>
        <strain evidence="9">SpSt-374</strain>
    </source>
</reference>
<evidence type="ECO:0000259" key="8">
    <source>
        <dbReference type="PROSITE" id="PS50109"/>
    </source>
</evidence>
<comment type="caution">
    <text evidence="9">The sequence shown here is derived from an EMBL/GenBank/DDBJ whole genome shotgun (WGS) entry which is preliminary data.</text>
</comment>
<evidence type="ECO:0000313" key="9">
    <source>
        <dbReference type="EMBL" id="HGG02490.1"/>
    </source>
</evidence>
<dbReference type="SUPFAM" id="SSF55874">
    <property type="entry name" value="ATPase domain of HSP90 chaperone/DNA topoisomerase II/histidine kinase"/>
    <property type="match status" value="1"/>
</dbReference>